<organism evidence="3 4">
    <name type="scientific">Slackia isoflavoniconvertens</name>
    <dbReference type="NCBI Taxonomy" id="572010"/>
    <lineage>
        <taxon>Bacteria</taxon>
        <taxon>Bacillati</taxon>
        <taxon>Actinomycetota</taxon>
        <taxon>Coriobacteriia</taxon>
        <taxon>Eggerthellales</taxon>
        <taxon>Eggerthellaceae</taxon>
        <taxon>Slackia</taxon>
    </lineage>
</organism>
<keyword evidence="2" id="KW-0472">Membrane</keyword>
<dbReference type="Gene3D" id="1.20.5.340">
    <property type="match status" value="1"/>
</dbReference>
<reference evidence="4" key="1">
    <citation type="submission" date="2018-05" db="EMBL/GenBank/DDBJ databases">
        <title>Genome Sequencing of selected type strains of the family Eggerthellaceae.</title>
        <authorList>
            <person name="Danylec N."/>
            <person name="Stoll D.A."/>
            <person name="Doetsch A."/>
            <person name="Huch M."/>
        </authorList>
    </citation>
    <scope>NUCLEOTIDE SEQUENCE [LARGE SCALE GENOMIC DNA]</scope>
    <source>
        <strain evidence="4">DSM 22006</strain>
    </source>
</reference>
<sequence length="92" mass="10432">MEHCPEHSAHERAIEQHDNRLDTHGKSLDTLSETLAALREIERQNQERIDRMDERLAALEAEPADRWRKASDYVLTAILGVVLGLVASNFGL</sequence>
<evidence type="ECO:0000256" key="1">
    <source>
        <dbReference type="SAM" id="MobiDB-lite"/>
    </source>
</evidence>
<evidence type="ECO:0000313" key="4">
    <source>
        <dbReference type="Proteomes" id="UP000271472"/>
    </source>
</evidence>
<feature type="region of interest" description="Disordered" evidence="1">
    <location>
        <begin position="1"/>
        <end position="26"/>
    </location>
</feature>
<dbReference type="AlphaFoldDB" id="A0A3N0IAH1"/>
<protein>
    <submittedName>
        <fullName evidence="3">Uncharacterized protein</fullName>
    </submittedName>
</protein>
<keyword evidence="2" id="KW-0812">Transmembrane</keyword>
<dbReference type="EMBL" id="QIBZ01000016">
    <property type="protein sequence ID" value="RNM33530.1"/>
    <property type="molecule type" value="Genomic_DNA"/>
</dbReference>
<gene>
    <name evidence="3" type="ORF">DMP05_08295</name>
</gene>
<feature type="transmembrane region" description="Helical" evidence="2">
    <location>
        <begin position="73"/>
        <end position="91"/>
    </location>
</feature>
<accession>A0A3N0IAH1</accession>
<keyword evidence="2" id="KW-1133">Transmembrane helix</keyword>
<evidence type="ECO:0000256" key="2">
    <source>
        <dbReference type="SAM" id="Phobius"/>
    </source>
</evidence>
<proteinExistence type="predicted"/>
<name>A0A3N0IAH1_9ACTN</name>
<comment type="caution">
    <text evidence="3">The sequence shown here is derived from an EMBL/GenBank/DDBJ whole genome shotgun (WGS) entry which is preliminary data.</text>
</comment>
<dbReference type="Proteomes" id="UP000271472">
    <property type="component" value="Unassembled WGS sequence"/>
</dbReference>
<evidence type="ECO:0000313" key="3">
    <source>
        <dbReference type="EMBL" id="RNM33530.1"/>
    </source>
</evidence>
<keyword evidence="4" id="KW-1185">Reference proteome</keyword>